<dbReference type="RefSeq" id="YP_010041740.1">
    <property type="nucleotide sequence ID" value="NC_054208.1"/>
</dbReference>
<dbReference type="GO" id="GO:1990904">
    <property type="term" value="C:ribonucleoprotein complex"/>
    <property type="evidence" value="ECO:0007669"/>
    <property type="project" value="UniProtKB-KW"/>
</dbReference>
<dbReference type="Pfam" id="PF00673">
    <property type="entry name" value="Ribosomal_L5_C"/>
    <property type="match status" value="1"/>
</dbReference>
<evidence type="ECO:0000256" key="4">
    <source>
        <dbReference type="RuleBase" id="RU003930"/>
    </source>
</evidence>
<dbReference type="GO" id="GO:0006412">
    <property type="term" value="P:translation"/>
    <property type="evidence" value="ECO:0007669"/>
    <property type="project" value="InterPro"/>
</dbReference>
<dbReference type="GeneID" id="63648352"/>
<dbReference type="InterPro" id="IPR022803">
    <property type="entry name" value="Ribosomal_uL5_dom_sf"/>
</dbReference>
<gene>
    <name evidence="6" type="primary">rpl5</name>
</gene>
<dbReference type="PANTHER" id="PTHR11994">
    <property type="entry name" value="60S RIBOSOMAL PROTEIN L11-RELATED"/>
    <property type="match status" value="1"/>
</dbReference>
<evidence type="ECO:0000313" key="6">
    <source>
        <dbReference type="EMBL" id="QPB15061.1"/>
    </source>
</evidence>
<reference evidence="6" key="1">
    <citation type="journal article" date="2020" name="J. Eukaryot. Microbiol.">
        <title>High Sequence Divergence but Limited Architectural Rearrangements in Organelle Genomes of Cyanophora (Glaucophyta) Species.</title>
        <authorList>
            <person name="Russell S."/>
            <person name="Jackson C."/>
            <person name="Reyes-Prieto A."/>
        </authorList>
    </citation>
    <scope>NUCLEOTIDE SEQUENCE</scope>
    <source>
        <strain evidence="6">NIES-764</strain>
    </source>
</reference>
<evidence type="ECO:0000256" key="1">
    <source>
        <dbReference type="ARBA" id="ARBA00008553"/>
    </source>
</evidence>
<dbReference type="InterPro" id="IPR031309">
    <property type="entry name" value="Ribosomal_uL5_C"/>
</dbReference>
<organism evidence="6">
    <name type="scientific">Cyanophora sudae</name>
    <dbReference type="NCBI Taxonomy" id="1522369"/>
    <lineage>
        <taxon>Eukaryota</taxon>
        <taxon>Glaucocystophyceae</taxon>
        <taxon>Cyanophorales</taxon>
        <taxon>Cyanophoraceae</taxon>
        <taxon>Cyanophora</taxon>
    </lineage>
</organism>
<proteinExistence type="inferred from homology"/>
<keyword evidence="6" id="KW-0496">Mitochondrion</keyword>
<name>A0A873WYJ8_9EUKA</name>
<dbReference type="AlphaFoldDB" id="A0A873WYJ8"/>
<keyword evidence="3 4" id="KW-0687">Ribonucleoprotein</keyword>
<dbReference type="Gene3D" id="3.30.1440.10">
    <property type="match status" value="1"/>
</dbReference>
<geneLocation type="mitochondrion" evidence="6"/>
<protein>
    <submittedName>
        <fullName evidence="6">Ribosomal protein L5</fullName>
    </submittedName>
</protein>
<evidence type="ECO:0000256" key="3">
    <source>
        <dbReference type="ARBA" id="ARBA00023274"/>
    </source>
</evidence>
<feature type="domain" description="Large ribosomal subunit protein uL5 C-terminal" evidence="5">
    <location>
        <begin position="86"/>
        <end position="164"/>
    </location>
</feature>
<dbReference type="GO" id="GO:0003735">
    <property type="term" value="F:structural constituent of ribosome"/>
    <property type="evidence" value="ECO:0007669"/>
    <property type="project" value="InterPro"/>
</dbReference>
<dbReference type="PIRSF" id="PIRSF002161">
    <property type="entry name" value="Ribosomal_L5"/>
    <property type="match status" value="1"/>
</dbReference>
<keyword evidence="2 4" id="KW-0689">Ribosomal protein</keyword>
<evidence type="ECO:0000259" key="5">
    <source>
        <dbReference type="Pfam" id="PF00673"/>
    </source>
</evidence>
<dbReference type="GO" id="GO:0005840">
    <property type="term" value="C:ribosome"/>
    <property type="evidence" value="ECO:0007669"/>
    <property type="project" value="UniProtKB-KW"/>
</dbReference>
<dbReference type="SUPFAM" id="SSF55282">
    <property type="entry name" value="RL5-like"/>
    <property type="match status" value="1"/>
</dbReference>
<dbReference type="EMBL" id="MT919637">
    <property type="protein sequence ID" value="QPB15061.1"/>
    <property type="molecule type" value="Genomic_DNA"/>
</dbReference>
<reference evidence="6" key="2">
    <citation type="submission" date="2020-08" db="EMBL/GenBank/DDBJ databases">
        <authorList>
            <person name="Russell S.R."/>
            <person name="Jackson C."/>
            <person name="Reyes-Prieto A."/>
        </authorList>
    </citation>
    <scope>NUCLEOTIDE SEQUENCE</scope>
    <source>
        <strain evidence="6">NIES-764</strain>
    </source>
</reference>
<sequence>MQQRLKYHIKHLVNFDLILKLNTRNVYKIPKKKKIILQSNQKKLLMDPTIMYPLYGCFELLAFQRPIISISKNAVSSFQLRKGQALGCLVTLQKLNLYFFVDKLIFLYFPKVKALEIKAIKQLKKQFTFAFGIKSVIPFEDIENQYLKTELNFGINIFILFEKVGKPENIPIFLSSIQFPLIK</sequence>
<accession>A0A873WYJ8</accession>
<comment type="similarity">
    <text evidence="1 4">Belongs to the universal ribosomal protein uL5 family.</text>
</comment>
<dbReference type="InterPro" id="IPR002132">
    <property type="entry name" value="Ribosomal_uL5"/>
</dbReference>
<evidence type="ECO:0000256" key="2">
    <source>
        <dbReference type="ARBA" id="ARBA00022980"/>
    </source>
</evidence>